<reference evidence="1" key="1">
    <citation type="journal article" date="2018" name="Aquaculture">
        <title>Complete genome sequence of a white spot syndrome virus associated with a disease incursion in Australia.</title>
        <authorList>
            <person name="Oakey J."/>
            <person name="Smith C.S."/>
        </authorList>
    </citation>
    <scope>NUCLEOTIDE SEQUENCE [LARGE SCALE GENOMIC DNA]</scope>
    <source>
        <strain evidence="1">WSSV-AU</strain>
    </source>
</reference>
<name>A0A2D3I5K4_9VIRU</name>
<evidence type="ECO:0000313" key="1">
    <source>
        <dbReference type="EMBL" id="ATU83662.1"/>
    </source>
</evidence>
<dbReference type="EMBL" id="MF768985">
    <property type="protein sequence ID" value="ATU83662.1"/>
    <property type="molecule type" value="Genomic_DNA"/>
</dbReference>
<dbReference type="Proteomes" id="UP000267516">
    <property type="component" value="Segment"/>
</dbReference>
<accession>A0A2D3I5K4</accession>
<protein>
    <submittedName>
        <fullName evidence="1">ORF1024</fullName>
    </submittedName>
</protein>
<proteinExistence type="predicted"/>
<sequence>MNISSRTLEEHRLVNSTSCLGCLCWGSRCMCPIELEHSSPVLVYSVGSNSLSGNLISCRGDASCGVVGADAVPCLNVSIHCTVMNKLLESRMIHLLFNL</sequence>
<organism evidence="1">
    <name type="scientific">White spot syndrome virus</name>
    <dbReference type="NCBI Taxonomy" id="342409"/>
    <lineage>
        <taxon>Viruses</taxon>
        <taxon>Viruses incertae sedis</taxon>
        <taxon>Naldaviricetes</taxon>
        <taxon>Nimaviridae</taxon>
        <taxon>Whispovirus</taxon>
    </lineage>
</organism>